<dbReference type="Pfam" id="PF00849">
    <property type="entry name" value="PseudoU_synth_2"/>
    <property type="match status" value="1"/>
</dbReference>
<evidence type="ECO:0000313" key="3">
    <source>
        <dbReference type="EMBL" id="CAE0786230.1"/>
    </source>
</evidence>
<proteinExistence type="inferred from homology"/>
<dbReference type="GO" id="GO:0003723">
    <property type="term" value="F:RNA binding"/>
    <property type="evidence" value="ECO:0007669"/>
    <property type="project" value="InterPro"/>
</dbReference>
<dbReference type="GO" id="GO:0009982">
    <property type="term" value="F:pseudouridine synthase activity"/>
    <property type="evidence" value="ECO:0007669"/>
    <property type="project" value="InterPro"/>
</dbReference>
<organism evidence="3">
    <name type="scientific">Chrysotila carterae</name>
    <name type="common">Marine alga</name>
    <name type="synonym">Syracosphaera carterae</name>
    <dbReference type="NCBI Taxonomy" id="13221"/>
    <lineage>
        <taxon>Eukaryota</taxon>
        <taxon>Haptista</taxon>
        <taxon>Haptophyta</taxon>
        <taxon>Prymnesiophyceae</taxon>
        <taxon>Isochrysidales</taxon>
        <taxon>Isochrysidaceae</taxon>
        <taxon>Chrysotila</taxon>
    </lineage>
</organism>
<dbReference type="GO" id="GO:0000455">
    <property type="term" value="P:enzyme-directed rRNA pseudouridine synthesis"/>
    <property type="evidence" value="ECO:0007669"/>
    <property type="project" value="TreeGrafter"/>
</dbReference>
<dbReference type="CDD" id="cd02869">
    <property type="entry name" value="PseudoU_synth_RluA_like"/>
    <property type="match status" value="1"/>
</dbReference>
<evidence type="ECO:0000259" key="2">
    <source>
        <dbReference type="Pfam" id="PF00849"/>
    </source>
</evidence>
<dbReference type="EMBL" id="HBIZ01062888">
    <property type="protein sequence ID" value="CAE0786230.1"/>
    <property type="molecule type" value="Transcribed_RNA"/>
</dbReference>
<protein>
    <recommendedName>
        <fullName evidence="2">Pseudouridine synthase RsuA/RluA-like domain-containing protein</fullName>
    </recommendedName>
</protein>
<dbReference type="PROSITE" id="PS01129">
    <property type="entry name" value="PSI_RLU"/>
    <property type="match status" value="1"/>
</dbReference>
<dbReference type="SUPFAM" id="SSF55120">
    <property type="entry name" value="Pseudouridine synthase"/>
    <property type="match status" value="1"/>
</dbReference>
<dbReference type="Gene3D" id="3.30.2350.10">
    <property type="entry name" value="Pseudouridine synthase"/>
    <property type="match status" value="1"/>
</dbReference>
<name>A0A7S4C3Z6_CHRCT</name>
<comment type="similarity">
    <text evidence="1">Belongs to the pseudouridine synthase RluA family.</text>
</comment>
<dbReference type="InterPro" id="IPR006145">
    <property type="entry name" value="PsdUridine_synth_RsuA/RluA"/>
</dbReference>
<evidence type="ECO:0000256" key="1">
    <source>
        <dbReference type="ARBA" id="ARBA00010876"/>
    </source>
</evidence>
<dbReference type="InterPro" id="IPR020103">
    <property type="entry name" value="PsdUridine_synth_cat_dom_sf"/>
</dbReference>
<gene>
    <name evidence="3" type="ORF">PCAR00345_LOCUS38938</name>
</gene>
<accession>A0A7S4C3Z6</accession>
<sequence>MPGLISTHRPTSSAVLNSLAKLLVMCAPPCAVANGWKFGVHRVQGTGALPSGYRVAARAEVRIGDTPLALPALVQRTWPDHFPSSSAAKRACRRSLVLVNGEIGACGNHVGSNAVLELIARASAPAPGQGRRSTGSVPLRIVYEDDDMAVVYKPAGIPVAGSQEGRLNVRTMLAYSLQPSQNAEPLWRPQHVHRLDAPTSGLLVVAKSRPAISALHEAFAQRQVRKTYRAVVAGQIAPHEGTDLRVVETPVSGQSARTEWRVVRRFASASYGELSLVELHPHTGRTHQLRRHMASLGHPIVGDDKYWPRHMPEHTEHGLCLSAVGLALPHPLTGKVLSLSVDEPASFRKVCQPQMSTQSEPENAS</sequence>
<dbReference type="PANTHER" id="PTHR21600">
    <property type="entry name" value="MITOCHONDRIAL RNA PSEUDOURIDINE SYNTHASE"/>
    <property type="match status" value="1"/>
</dbReference>
<dbReference type="AlphaFoldDB" id="A0A7S4C3Z6"/>
<dbReference type="InterPro" id="IPR006224">
    <property type="entry name" value="PsdUridine_synth_RluA-like_CS"/>
</dbReference>
<dbReference type="PANTHER" id="PTHR21600:SF87">
    <property type="entry name" value="RNA PSEUDOURIDYLATE SYNTHASE DOMAIN-CONTAINING PROTEIN 1"/>
    <property type="match status" value="1"/>
</dbReference>
<reference evidence="3" key="1">
    <citation type="submission" date="2021-01" db="EMBL/GenBank/DDBJ databases">
        <authorList>
            <person name="Corre E."/>
            <person name="Pelletier E."/>
            <person name="Niang G."/>
            <person name="Scheremetjew M."/>
            <person name="Finn R."/>
            <person name="Kale V."/>
            <person name="Holt S."/>
            <person name="Cochrane G."/>
            <person name="Meng A."/>
            <person name="Brown T."/>
            <person name="Cohen L."/>
        </authorList>
    </citation>
    <scope>NUCLEOTIDE SEQUENCE</scope>
    <source>
        <strain evidence="3">CCMP645</strain>
    </source>
</reference>
<feature type="domain" description="Pseudouridine synthase RsuA/RluA-like" evidence="2">
    <location>
        <begin position="148"/>
        <end position="295"/>
    </location>
</feature>
<dbReference type="InterPro" id="IPR050188">
    <property type="entry name" value="RluA_PseudoU_synthase"/>
</dbReference>